<evidence type="ECO:0000256" key="2">
    <source>
        <dbReference type="ARBA" id="ARBA00022801"/>
    </source>
</evidence>
<dbReference type="Proteomes" id="UP000053989">
    <property type="component" value="Unassembled WGS sequence"/>
</dbReference>
<dbReference type="InterPro" id="IPR014017">
    <property type="entry name" value="DNA_helicase_UvrD-like_C"/>
</dbReference>
<dbReference type="PANTHER" id="PTHR21529">
    <property type="entry name" value="MAMMARY TURMOR VIRUS RECEPTOR HOMOLOG 1, 2 MTVR1, 2"/>
    <property type="match status" value="1"/>
</dbReference>
<reference evidence="8" key="2">
    <citation type="submission" date="2015-01" db="EMBL/GenBank/DDBJ databases">
        <title>Evolutionary Origins and Diversification of the Mycorrhizal Mutualists.</title>
        <authorList>
            <consortium name="DOE Joint Genome Institute"/>
            <consortium name="Mycorrhizal Genomics Consortium"/>
            <person name="Kohler A."/>
            <person name="Kuo A."/>
            <person name="Nagy L.G."/>
            <person name="Floudas D."/>
            <person name="Copeland A."/>
            <person name="Barry K.W."/>
            <person name="Cichocki N."/>
            <person name="Veneault-Fourrey C."/>
            <person name="LaButti K."/>
            <person name="Lindquist E.A."/>
            <person name="Lipzen A."/>
            <person name="Lundell T."/>
            <person name="Morin E."/>
            <person name="Murat C."/>
            <person name="Riley R."/>
            <person name="Ohm R."/>
            <person name="Sun H."/>
            <person name="Tunlid A."/>
            <person name="Henrissat B."/>
            <person name="Grigoriev I.V."/>
            <person name="Hibbett D.S."/>
            <person name="Martin F."/>
        </authorList>
    </citation>
    <scope>NUCLEOTIDE SEQUENCE [LARGE SCALE GENOMIC DNA]</scope>
    <source>
        <strain evidence="8">Foug A</strain>
    </source>
</reference>
<feature type="binding site" evidence="5">
    <location>
        <begin position="464"/>
        <end position="471"/>
    </location>
    <ligand>
        <name>ATP</name>
        <dbReference type="ChEBI" id="CHEBI:30616"/>
    </ligand>
</feature>
<dbReference type="GO" id="GO:0016787">
    <property type="term" value="F:hydrolase activity"/>
    <property type="evidence" value="ECO:0007669"/>
    <property type="project" value="UniProtKB-UniRule"/>
</dbReference>
<evidence type="ECO:0000256" key="1">
    <source>
        <dbReference type="ARBA" id="ARBA00022741"/>
    </source>
</evidence>
<dbReference type="HOGENOM" id="CLU_001378_0_0_1"/>
<dbReference type="PROSITE" id="PS51198">
    <property type="entry name" value="UVRD_HELICASE_ATP_BIND"/>
    <property type="match status" value="1"/>
</dbReference>
<dbReference type="SUPFAM" id="SSF52540">
    <property type="entry name" value="P-loop containing nucleoside triphosphate hydrolases"/>
    <property type="match status" value="1"/>
</dbReference>
<dbReference type="Pfam" id="PF00580">
    <property type="entry name" value="UvrD-helicase"/>
    <property type="match status" value="1"/>
</dbReference>
<keyword evidence="1 5" id="KW-0547">Nucleotide-binding</keyword>
<sequence length="1849" mass="210932">MVVLDLEKFNVARTQTEDGLRDAVEHLNTVLAGACIGDILSSFTTVLTNPATALSEPNLMTSTILAALPGDPRELSSSFIRNLLVELSIFFFSLPADILYANTSRTVGQYRRYVADVWPVLTVVSFICLQSGSTNQTPTKIKSGKRVSLSTSDVARLHNFGIKTPSNSQEATHITNNIVDFLMQILSFYLELLSEPRFRSHCETAYFSGTRLQDGDTEPERKAFMNAKDPSTPLVYLQDRPLQTAFHIQDVDSFGEWEIVISSGATKYLRELRRRDGKKTQCVLRKIRQLSRGEFSGNNYKRLHGLSHGVPIYEADILSDLRLVYQIDCIPDDGGQVERQVVKIYGIFTHKQLDRMWESLSGQLARRGKLYCDRCTFREHARPGTDVYSPASFPPSNEDQITHLSPIAFSDNLEDHGDFVLDKYVKLSKAYLHGLIVDQDIELPFQLTHELEIVQCTTSCFVIGRSGTGKTTSMLFKMLAIQRAWEEAPDAPKPRQLFVTKSPILAAKVEECFTNLVDSLALAGCNEEELRRLRSRNNVKQRRPMIDPLDAVDYRPGTPQKYSELRDHDFPLFITFDQLARMIAADLQNDLSSLDTNNLAAYTLSKVVDGEDSFVTYNIFKNSYWPRLPQRMTKELAPLLVFNEFMGVIKGSELAFRLNGFLDRQTYVNLSSRAYPVFGHERNLLYSLFELYCKLKRECGHYDLADRTYTILKILLSTTSSPRGQRVDYLYVDEAQDNLIVDILLLRILCCKPDGLFWAGDTAQTISPGSSFRFADLKAFIYRIEADTRMAVEKPRSKPTTFQLVVNYRSHNGIINCARAVVELITTFWPYTIDTLQSEHGLINGPKPVFFSGWADQTFPFKHFFSGLQEKPVDLGADQCLLVRDEAARTRFKKDIGIKAVILTLQESKGLEFDDVFLYDFFKDSAADYSQWSLVLGAHEEQMHIVQSFMGCESRYAVLCTELKNLYVGITRAKKNLYLLDNSEKSKPIQEFWTKRSLITDAPQRANIFQYAVESTPEQWAESGHKLFDCGRFEQAIHCFERAHLPRELRIAKAFQLREEARSILQPSEHQNACITAAEAFIQCTQESIGNVEKNNYYRYAAKCYASAGHIHGAADFYIASDDFASAAKEYQKAGYFDDLVSLIKRYPEKITKWYKDQLFELCVRHYYGSKILRSPIPLFTSTEEELDYLEKKRLDDPRILILQSEGRFIEAAEVELDRGKPMQAIQLFLKDFTSEVAIQRAAAIALDNLWQECSFGVPVRKKLRQKGSPAYQILQSVQEIRSEHLSSSVSGQIRLFLGIQQSTSPGELYQIGQEFLGRGDEALALLVFDMRVSKLYDPEASHSTFLEHFENYVRLLASLVPRDLPLDNHLWRRVFAISELPGHRYSVQEGTFLFKKFTSNRFTSAELNHHWKDQMNAKLRQIVLDERNFCYIHFGPSCIFFAVDNRCHDKDCPDDNLSKSSLNAANYNTRINVHFQLIRVLSLMYSALPQKQGWNASIQDSLLHLYRVVHPPIYLQGSIAELDLSSIRDPSGCIEIVQNWIRSTVEWLEPGEEPQDYLVDILCLARLRSAFSDRPLLVDIVSREDHRVSYGEQQFVEGPDDNVARDIVISLDGSERNSISCGVSALRFLLWEDFRRDLSILCDYFEEICSEIVISSHLRRHRGYSALHDLVVPRRWIANLNKLSIVKDLHIYRFLRFARELMGRLRSGRVGGKFVPPRNREPILDISTAKLYRMLCIVGYNICDAEAKAEVSNMIAEILFPRPPNQCIPLILLRPSCLATIQSFDHGATIQDMIHLVHKNSRHTSPVPSSIARLVYENVADIPRLLTRYRDASQLMAGGPGTETKKGE</sequence>
<dbReference type="InterPro" id="IPR014016">
    <property type="entry name" value="UvrD-like_ATP-bd"/>
</dbReference>
<evidence type="ECO:0000256" key="3">
    <source>
        <dbReference type="ARBA" id="ARBA00022806"/>
    </source>
</evidence>
<dbReference type="GO" id="GO:0005524">
    <property type="term" value="F:ATP binding"/>
    <property type="evidence" value="ECO:0007669"/>
    <property type="project" value="UniProtKB-UniRule"/>
</dbReference>
<name>A0A0C2ZFM3_9AGAM</name>
<dbReference type="InParanoid" id="A0A0C2ZFM3"/>
<keyword evidence="4 5" id="KW-0067">ATP-binding</keyword>
<dbReference type="OrthoDB" id="3156807at2759"/>
<dbReference type="GO" id="GO:0004386">
    <property type="term" value="F:helicase activity"/>
    <property type="evidence" value="ECO:0007669"/>
    <property type="project" value="UniProtKB-UniRule"/>
</dbReference>
<dbReference type="InterPro" id="IPR027417">
    <property type="entry name" value="P-loop_NTPase"/>
</dbReference>
<keyword evidence="8" id="KW-1185">Reference proteome</keyword>
<evidence type="ECO:0000256" key="4">
    <source>
        <dbReference type="ARBA" id="ARBA00022840"/>
    </source>
</evidence>
<keyword evidence="3 5" id="KW-0347">Helicase</keyword>
<accession>A0A0C2ZFM3</accession>
<proteinExistence type="predicted"/>
<organism evidence="7 8">
    <name type="scientific">Scleroderma citrinum Foug A</name>
    <dbReference type="NCBI Taxonomy" id="1036808"/>
    <lineage>
        <taxon>Eukaryota</taxon>
        <taxon>Fungi</taxon>
        <taxon>Dikarya</taxon>
        <taxon>Basidiomycota</taxon>
        <taxon>Agaricomycotina</taxon>
        <taxon>Agaricomycetes</taxon>
        <taxon>Agaricomycetidae</taxon>
        <taxon>Boletales</taxon>
        <taxon>Sclerodermatineae</taxon>
        <taxon>Sclerodermataceae</taxon>
        <taxon>Scleroderma</taxon>
    </lineage>
</organism>
<evidence type="ECO:0000313" key="7">
    <source>
        <dbReference type="EMBL" id="KIM51667.1"/>
    </source>
</evidence>
<dbReference type="STRING" id="1036808.A0A0C2ZFM3"/>
<dbReference type="Gene3D" id="3.40.50.300">
    <property type="entry name" value="P-loop containing nucleotide triphosphate hydrolases"/>
    <property type="match status" value="2"/>
</dbReference>
<keyword evidence="2 5" id="KW-0378">Hydrolase</keyword>
<dbReference type="InterPro" id="IPR039904">
    <property type="entry name" value="TRANK1"/>
</dbReference>
<evidence type="ECO:0000256" key="5">
    <source>
        <dbReference type="PROSITE-ProRule" id="PRU00560"/>
    </source>
</evidence>
<feature type="domain" description="UvrD-like helicase ATP-binding" evidence="6">
    <location>
        <begin position="443"/>
        <end position="811"/>
    </location>
</feature>
<gene>
    <name evidence="7" type="ORF">SCLCIDRAFT_33255</name>
</gene>
<evidence type="ECO:0000259" key="6">
    <source>
        <dbReference type="PROSITE" id="PS51198"/>
    </source>
</evidence>
<reference evidence="7 8" key="1">
    <citation type="submission" date="2014-04" db="EMBL/GenBank/DDBJ databases">
        <authorList>
            <consortium name="DOE Joint Genome Institute"/>
            <person name="Kuo A."/>
            <person name="Kohler A."/>
            <person name="Nagy L.G."/>
            <person name="Floudas D."/>
            <person name="Copeland A."/>
            <person name="Barry K.W."/>
            <person name="Cichocki N."/>
            <person name="Veneault-Fourrey C."/>
            <person name="LaButti K."/>
            <person name="Lindquist E.A."/>
            <person name="Lipzen A."/>
            <person name="Lundell T."/>
            <person name="Morin E."/>
            <person name="Murat C."/>
            <person name="Sun H."/>
            <person name="Tunlid A."/>
            <person name="Henrissat B."/>
            <person name="Grigoriev I.V."/>
            <person name="Hibbett D.S."/>
            <person name="Martin F."/>
            <person name="Nordberg H.P."/>
            <person name="Cantor M.N."/>
            <person name="Hua S.X."/>
        </authorList>
    </citation>
    <scope>NUCLEOTIDE SEQUENCE [LARGE SCALE GENOMIC DNA]</scope>
    <source>
        <strain evidence="7 8">Foug A</strain>
    </source>
</reference>
<protein>
    <recommendedName>
        <fullName evidence="6">UvrD-like helicase ATP-binding domain-containing protein</fullName>
    </recommendedName>
</protein>
<dbReference type="PANTHER" id="PTHR21529:SF4">
    <property type="entry name" value="TPR AND ANKYRIN REPEAT-CONTAINING PROTEIN 1"/>
    <property type="match status" value="1"/>
</dbReference>
<dbReference type="EMBL" id="KN822245">
    <property type="protein sequence ID" value="KIM51667.1"/>
    <property type="molecule type" value="Genomic_DNA"/>
</dbReference>
<evidence type="ECO:0000313" key="8">
    <source>
        <dbReference type="Proteomes" id="UP000053989"/>
    </source>
</evidence>
<dbReference type="Pfam" id="PF13361">
    <property type="entry name" value="UvrD_C"/>
    <property type="match status" value="1"/>
</dbReference>